<dbReference type="NCBIfam" id="TIGR03592">
    <property type="entry name" value="yidC_oxa1_cterm"/>
    <property type="match status" value="1"/>
</dbReference>
<protein>
    <submittedName>
        <fullName evidence="12">YidC/Oxa1 family membrane protein insertase</fullName>
    </submittedName>
</protein>
<dbReference type="PANTHER" id="PTHR12428:SF65">
    <property type="entry name" value="CYTOCHROME C OXIDASE ASSEMBLY PROTEIN COX18, MITOCHONDRIAL"/>
    <property type="match status" value="1"/>
</dbReference>
<keyword evidence="6 10" id="KW-1133">Transmembrane helix</keyword>
<gene>
    <name evidence="12" type="ORF">SAMN04487864_10418</name>
</gene>
<dbReference type="GO" id="GO:0032977">
    <property type="term" value="F:membrane insertase activity"/>
    <property type="evidence" value="ECO:0007669"/>
    <property type="project" value="InterPro"/>
</dbReference>
<dbReference type="EMBL" id="FMYW01000004">
    <property type="protein sequence ID" value="SDC24978.1"/>
    <property type="molecule type" value="Genomic_DNA"/>
</dbReference>
<organism evidence="12 13">
    <name type="scientific">Succiniclasticum ruminis</name>
    <dbReference type="NCBI Taxonomy" id="40841"/>
    <lineage>
        <taxon>Bacteria</taxon>
        <taxon>Bacillati</taxon>
        <taxon>Bacillota</taxon>
        <taxon>Negativicutes</taxon>
        <taxon>Acidaminococcales</taxon>
        <taxon>Acidaminococcaceae</taxon>
        <taxon>Succiniclasticum</taxon>
    </lineage>
</organism>
<keyword evidence="4 9" id="KW-0812">Transmembrane</keyword>
<evidence type="ECO:0000256" key="8">
    <source>
        <dbReference type="ARBA" id="ARBA00023186"/>
    </source>
</evidence>
<keyword evidence="3" id="KW-1003">Cell membrane</keyword>
<feature type="transmembrane region" description="Helical" evidence="10">
    <location>
        <begin position="27"/>
        <end position="46"/>
    </location>
</feature>
<evidence type="ECO:0000256" key="10">
    <source>
        <dbReference type="SAM" id="Phobius"/>
    </source>
</evidence>
<dbReference type="InterPro" id="IPR047196">
    <property type="entry name" value="YidC_ALB_C"/>
</dbReference>
<dbReference type="GO" id="GO:0051205">
    <property type="term" value="P:protein insertion into membrane"/>
    <property type="evidence" value="ECO:0007669"/>
    <property type="project" value="TreeGrafter"/>
</dbReference>
<dbReference type="InterPro" id="IPR028055">
    <property type="entry name" value="YidC/Oxa/ALB_C"/>
</dbReference>
<evidence type="ECO:0000313" key="12">
    <source>
        <dbReference type="EMBL" id="SDC24978.1"/>
    </source>
</evidence>
<evidence type="ECO:0000256" key="9">
    <source>
        <dbReference type="RuleBase" id="RU003945"/>
    </source>
</evidence>
<keyword evidence="5" id="KW-0653">Protein transport</keyword>
<dbReference type="AlphaFoldDB" id="A0A1G6K259"/>
<evidence type="ECO:0000256" key="5">
    <source>
        <dbReference type="ARBA" id="ARBA00022927"/>
    </source>
</evidence>
<dbReference type="GO" id="GO:0015031">
    <property type="term" value="P:protein transport"/>
    <property type="evidence" value="ECO:0007669"/>
    <property type="project" value="UniProtKB-KW"/>
</dbReference>
<dbReference type="PRINTS" id="PR00701">
    <property type="entry name" value="60KDINNERMP"/>
</dbReference>
<keyword evidence="8" id="KW-0143">Chaperone</keyword>
<name>A0A1G6K259_9FIRM</name>
<accession>A0A1G6K259</accession>
<feature type="transmembrane region" description="Helical" evidence="10">
    <location>
        <begin position="179"/>
        <end position="202"/>
    </location>
</feature>
<keyword evidence="13" id="KW-1185">Reference proteome</keyword>
<evidence type="ECO:0000256" key="1">
    <source>
        <dbReference type="ARBA" id="ARBA00004651"/>
    </source>
</evidence>
<sequence length="221" mass="25451">MDFISNLVIKVIQTLYHFLGGFGFPNYGLAIVLMTVIIKIILFPLTKKQIESTRAMMSIQPKMKEIQEKYKNDKVRLNQELAKLYKDQGVNPMAGCLPLLIQMPILFGIYYAVRDFQYEGPANFLWMDNIANPDPMYILPVLSAVTTYIQAKQTMPKKNPNDKQQDGVMGMMQGQMMTYFMPLFIGYISLSFPAALVLYWIVMNIMQIAQQAYINSQMDRK</sequence>
<feature type="transmembrane region" description="Helical" evidence="10">
    <location>
        <begin position="93"/>
        <end position="113"/>
    </location>
</feature>
<dbReference type="PANTHER" id="PTHR12428">
    <property type="entry name" value="OXA1"/>
    <property type="match status" value="1"/>
</dbReference>
<evidence type="ECO:0000313" key="13">
    <source>
        <dbReference type="Proteomes" id="UP000198943"/>
    </source>
</evidence>
<evidence type="ECO:0000256" key="4">
    <source>
        <dbReference type="ARBA" id="ARBA00022692"/>
    </source>
</evidence>
<dbReference type="RefSeq" id="WP_093729724.1">
    <property type="nucleotide sequence ID" value="NZ_FMYW01000004.1"/>
</dbReference>
<dbReference type="Pfam" id="PF02096">
    <property type="entry name" value="60KD_IMP"/>
    <property type="match status" value="1"/>
</dbReference>
<comment type="similarity">
    <text evidence="9">Belongs to the OXA1/ALB3/YidC family.</text>
</comment>
<evidence type="ECO:0000256" key="7">
    <source>
        <dbReference type="ARBA" id="ARBA00023136"/>
    </source>
</evidence>
<reference evidence="13" key="1">
    <citation type="submission" date="2016-10" db="EMBL/GenBank/DDBJ databases">
        <authorList>
            <person name="Varghese N."/>
            <person name="Submissions S."/>
        </authorList>
    </citation>
    <scope>NUCLEOTIDE SEQUENCE [LARGE SCALE GENOMIC DNA]</scope>
    <source>
        <strain evidence="13">DSM 11005</strain>
    </source>
</reference>
<evidence type="ECO:0000259" key="11">
    <source>
        <dbReference type="Pfam" id="PF02096"/>
    </source>
</evidence>
<proteinExistence type="inferred from homology"/>
<evidence type="ECO:0000256" key="3">
    <source>
        <dbReference type="ARBA" id="ARBA00022475"/>
    </source>
</evidence>
<feature type="domain" description="Membrane insertase YidC/Oxa/ALB C-terminal" evidence="11">
    <location>
        <begin position="27"/>
        <end position="215"/>
    </location>
</feature>
<keyword evidence="2" id="KW-0813">Transport</keyword>
<evidence type="ECO:0000256" key="2">
    <source>
        <dbReference type="ARBA" id="ARBA00022448"/>
    </source>
</evidence>
<evidence type="ECO:0000256" key="6">
    <source>
        <dbReference type="ARBA" id="ARBA00022989"/>
    </source>
</evidence>
<dbReference type="CDD" id="cd20070">
    <property type="entry name" value="5TM_YidC_Alb3"/>
    <property type="match status" value="1"/>
</dbReference>
<dbReference type="GO" id="GO:0005886">
    <property type="term" value="C:plasma membrane"/>
    <property type="evidence" value="ECO:0007669"/>
    <property type="project" value="UniProtKB-SubCell"/>
</dbReference>
<comment type="subcellular location">
    <subcellularLocation>
        <location evidence="1">Cell membrane</location>
        <topology evidence="1">Multi-pass membrane protein</topology>
    </subcellularLocation>
    <subcellularLocation>
        <location evidence="9">Membrane</location>
        <topology evidence="9">Multi-pass membrane protein</topology>
    </subcellularLocation>
</comment>
<dbReference type="OrthoDB" id="9780552at2"/>
<dbReference type="InterPro" id="IPR001708">
    <property type="entry name" value="YidC/ALB3/OXA1/COX18"/>
</dbReference>
<dbReference type="Proteomes" id="UP000198943">
    <property type="component" value="Unassembled WGS sequence"/>
</dbReference>
<keyword evidence="7 10" id="KW-0472">Membrane</keyword>